<evidence type="ECO:0000256" key="4">
    <source>
        <dbReference type="ARBA" id="ARBA00022490"/>
    </source>
</evidence>
<dbReference type="GO" id="GO:0005634">
    <property type="term" value="C:nucleus"/>
    <property type="evidence" value="ECO:0007669"/>
    <property type="project" value="UniProtKB-SubCell"/>
</dbReference>
<keyword evidence="3 7" id="KW-0813">Transport</keyword>
<name>A0A4U6X9H7_9PEZI</name>
<accession>A0A4U6X9H7</accession>
<evidence type="ECO:0000259" key="11">
    <source>
        <dbReference type="Pfam" id="PF21193"/>
    </source>
</evidence>
<feature type="compositionally biased region" description="Basic and acidic residues" evidence="8">
    <location>
        <begin position="46"/>
        <end position="60"/>
    </location>
</feature>
<dbReference type="Proteomes" id="UP000310108">
    <property type="component" value="Unassembled WGS sequence"/>
</dbReference>
<reference evidence="12 13" key="1">
    <citation type="journal article" date="2019" name="PLoS ONE">
        <title>Comparative genome analysis indicates high evolutionary potential of pathogenicity genes in Colletotrichum tanaceti.</title>
        <authorList>
            <person name="Lelwala R.V."/>
            <person name="Korhonen P.K."/>
            <person name="Young N.D."/>
            <person name="Scott J.B."/>
            <person name="Ades P.A."/>
            <person name="Gasser R.B."/>
            <person name="Taylor P.W.J."/>
        </authorList>
    </citation>
    <scope>NUCLEOTIDE SEQUENCE [LARGE SCALE GENOMIC DNA]</scope>
    <source>
        <strain evidence="12">BRIP57314</strain>
    </source>
</reference>
<feature type="region of interest" description="Disordered" evidence="8">
    <location>
        <begin position="526"/>
        <end position="547"/>
    </location>
</feature>
<organism evidence="12 13">
    <name type="scientific">Colletotrichum tanaceti</name>
    <dbReference type="NCBI Taxonomy" id="1306861"/>
    <lineage>
        <taxon>Eukaryota</taxon>
        <taxon>Fungi</taxon>
        <taxon>Dikarya</taxon>
        <taxon>Ascomycota</taxon>
        <taxon>Pezizomycotina</taxon>
        <taxon>Sordariomycetes</taxon>
        <taxon>Hypocreomycetidae</taxon>
        <taxon>Glomerellales</taxon>
        <taxon>Glomerellaceae</taxon>
        <taxon>Colletotrichum</taxon>
        <taxon>Colletotrichum destructivum species complex</taxon>
    </lineage>
</organism>
<protein>
    <recommendedName>
        <fullName evidence="2 7">60S ribosomal export protein NMD3</fullName>
    </recommendedName>
</protein>
<dbReference type="GO" id="GO:0015031">
    <property type="term" value="P:protein transport"/>
    <property type="evidence" value="ECO:0007669"/>
    <property type="project" value="UniProtKB-KW"/>
</dbReference>
<feature type="compositionally biased region" description="Acidic residues" evidence="8">
    <location>
        <begin position="535"/>
        <end position="547"/>
    </location>
</feature>
<dbReference type="InterPro" id="IPR039768">
    <property type="entry name" value="Nmd3"/>
</dbReference>
<dbReference type="GO" id="GO:0005737">
    <property type="term" value="C:cytoplasm"/>
    <property type="evidence" value="ECO:0007669"/>
    <property type="project" value="UniProtKB-SubCell"/>
</dbReference>
<proteinExistence type="inferred from homology"/>
<keyword evidence="5 7" id="KW-0653">Protein transport</keyword>
<feature type="compositionally biased region" description="Low complexity" evidence="8">
    <location>
        <begin position="27"/>
        <end position="41"/>
    </location>
</feature>
<dbReference type="AlphaFoldDB" id="A0A4U6X9H7"/>
<evidence type="ECO:0000256" key="2">
    <source>
        <dbReference type="ARBA" id="ARBA00017035"/>
    </source>
</evidence>
<keyword evidence="13" id="KW-1185">Reference proteome</keyword>
<dbReference type="InterPro" id="IPR048899">
    <property type="entry name" value="NMD_SH3"/>
</dbReference>
<evidence type="ECO:0000256" key="3">
    <source>
        <dbReference type="ARBA" id="ARBA00022448"/>
    </source>
</evidence>
<comment type="caution">
    <text evidence="12">The sequence shown here is derived from an EMBL/GenBank/DDBJ whole genome shotgun (WGS) entry which is preliminary data.</text>
</comment>
<dbReference type="PANTHER" id="PTHR12746">
    <property type="entry name" value="NONSENSE-MEDIATED MRNA DECAY PROTEIN 3"/>
    <property type="match status" value="1"/>
</dbReference>
<evidence type="ECO:0000259" key="9">
    <source>
        <dbReference type="Pfam" id="PF04981"/>
    </source>
</evidence>
<keyword evidence="4 7" id="KW-0963">Cytoplasm</keyword>
<dbReference type="InterPro" id="IPR048898">
    <property type="entry name" value="OB_NMD3"/>
</dbReference>
<dbReference type="EMBL" id="PJEX01000249">
    <property type="protein sequence ID" value="TKW52271.1"/>
    <property type="molecule type" value="Genomic_DNA"/>
</dbReference>
<evidence type="ECO:0000313" key="13">
    <source>
        <dbReference type="Proteomes" id="UP000310108"/>
    </source>
</evidence>
<evidence type="ECO:0000256" key="7">
    <source>
        <dbReference type="RuleBase" id="RU364108"/>
    </source>
</evidence>
<feature type="domain" description="Nmd3 N-terminal" evidence="9">
    <location>
        <begin position="72"/>
        <end position="302"/>
    </location>
</feature>
<dbReference type="PANTHER" id="PTHR12746:SF2">
    <property type="entry name" value="60S RIBOSOMAL EXPORT PROTEIN NMD3"/>
    <property type="match status" value="1"/>
</dbReference>
<keyword evidence="6 7" id="KW-0539">Nucleus</keyword>
<dbReference type="Pfam" id="PF21192">
    <property type="entry name" value="OB_NMD3"/>
    <property type="match status" value="1"/>
</dbReference>
<gene>
    <name evidence="12" type="primary">NMD3</name>
    <name evidence="12" type="ORF">CTA1_257</name>
</gene>
<evidence type="ECO:0000259" key="10">
    <source>
        <dbReference type="Pfam" id="PF21192"/>
    </source>
</evidence>
<dbReference type="STRING" id="1306861.A0A4U6X9H7"/>
<evidence type="ECO:0000256" key="1">
    <source>
        <dbReference type="ARBA" id="ARBA00009794"/>
    </source>
</evidence>
<feature type="region of interest" description="Disordered" evidence="8">
    <location>
        <begin position="1"/>
        <end position="60"/>
    </location>
</feature>
<dbReference type="Pfam" id="PF21193">
    <property type="entry name" value="NMD_SH3"/>
    <property type="match status" value="1"/>
</dbReference>
<comment type="subcellular location">
    <subcellularLocation>
        <location evidence="7">Cytoplasm</location>
    </subcellularLocation>
    <subcellularLocation>
        <location evidence="7">Nucleus</location>
    </subcellularLocation>
</comment>
<sequence length="561" mass="63210">MGIPPSRYPAISLRSPFPPPPPPKRYSVSLSLPSLHSPICPKTSTRKTEPTRANGEREREHTTMSMHATILCCNCGAPIDGTTAAGALCYDCIKLTVDISQGVQREATLNFCRDCDRWLLPPSSWVVAAPESRELLALCLKKLKGLNKIRIIDASFVWTEPHSRRVKVKITIQDEVQTGVLLQQAFEAIYIVAYQQCPDCAKSYTANVWRASVQVRQKVLHKRTFLFLEQLIMKHGAHRDTLNIKEAKDGIDFFFSARNQAEKFCDFLNSVVPCKAKKSQELISQDVHTSTKSFKFTFSVELVPICRDDLVAMPIKLAKASGNISPLVICHKIGTSVYLLDPNTLQTADISAAIYWRAPFHSLADVKQFVEFIVMDIEPTNITKGKWRLAEVQVARASDLGVNDKTYFARTHLGNLLHAGDSVLGYMLTGTNFNNEEFDAIEASGVYASTIPDVMLVKKHYPNRRKHRNRNWKLKRMNKDEGELLPKKADQDRMNEDYEQFLRDVEEDDELRATMALYKAQQAAKVDPDAMSIAETEDGEGVPGVDMDELLDDMDELQIKE</sequence>
<dbReference type="InterPro" id="IPR007064">
    <property type="entry name" value="Nmd3_N"/>
</dbReference>
<evidence type="ECO:0000256" key="6">
    <source>
        <dbReference type="ARBA" id="ARBA00023242"/>
    </source>
</evidence>
<feature type="domain" description="60S ribosomal export protein NMD3 OB-fold" evidence="10">
    <location>
        <begin position="370"/>
        <end position="459"/>
    </location>
</feature>
<evidence type="ECO:0000313" key="12">
    <source>
        <dbReference type="EMBL" id="TKW52271.1"/>
    </source>
</evidence>
<feature type="domain" description="60S ribosomal export protein NMD3 SH3" evidence="11">
    <location>
        <begin position="305"/>
        <end position="352"/>
    </location>
</feature>
<evidence type="ECO:0000256" key="5">
    <source>
        <dbReference type="ARBA" id="ARBA00022927"/>
    </source>
</evidence>
<dbReference type="Pfam" id="PF04981">
    <property type="entry name" value="NMD3"/>
    <property type="match status" value="1"/>
</dbReference>
<dbReference type="GO" id="GO:0043023">
    <property type="term" value="F:ribosomal large subunit binding"/>
    <property type="evidence" value="ECO:0007669"/>
    <property type="project" value="InterPro"/>
</dbReference>
<dbReference type="GO" id="GO:0000055">
    <property type="term" value="P:ribosomal large subunit export from nucleus"/>
    <property type="evidence" value="ECO:0007669"/>
    <property type="project" value="TreeGrafter"/>
</dbReference>
<evidence type="ECO:0000256" key="8">
    <source>
        <dbReference type="SAM" id="MobiDB-lite"/>
    </source>
</evidence>
<comment type="function">
    <text evidence="7">Acts as an adapter for the XPO1/CRM1-mediated export of the 60S ribosomal subunit.</text>
</comment>
<comment type="similarity">
    <text evidence="1 7">Belongs to the NMD3 family.</text>
</comment>